<keyword evidence="2" id="KW-1185">Reference proteome</keyword>
<dbReference type="Proteomes" id="UP000467840">
    <property type="component" value="Chromosome 12"/>
</dbReference>
<dbReference type="AlphaFoldDB" id="A0A6A6KB82"/>
<name>A0A6A6KB82_HEVBR</name>
<gene>
    <name evidence="1" type="ORF">GH714_040352</name>
</gene>
<evidence type="ECO:0000313" key="2">
    <source>
        <dbReference type="Proteomes" id="UP000467840"/>
    </source>
</evidence>
<evidence type="ECO:0000313" key="1">
    <source>
        <dbReference type="EMBL" id="KAF2285268.1"/>
    </source>
</evidence>
<organism evidence="1 2">
    <name type="scientific">Hevea brasiliensis</name>
    <name type="common">Para rubber tree</name>
    <name type="synonym">Siphonia brasiliensis</name>
    <dbReference type="NCBI Taxonomy" id="3981"/>
    <lineage>
        <taxon>Eukaryota</taxon>
        <taxon>Viridiplantae</taxon>
        <taxon>Streptophyta</taxon>
        <taxon>Embryophyta</taxon>
        <taxon>Tracheophyta</taxon>
        <taxon>Spermatophyta</taxon>
        <taxon>Magnoliopsida</taxon>
        <taxon>eudicotyledons</taxon>
        <taxon>Gunneridae</taxon>
        <taxon>Pentapetalae</taxon>
        <taxon>rosids</taxon>
        <taxon>fabids</taxon>
        <taxon>Malpighiales</taxon>
        <taxon>Euphorbiaceae</taxon>
        <taxon>Crotonoideae</taxon>
        <taxon>Micrandreae</taxon>
        <taxon>Hevea</taxon>
    </lineage>
</organism>
<comment type="caution">
    <text evidence="1">The sequence shown here is derived from an EMBL/GenBank/DDBJ whole genome shotgun (WGS) entry which is preliminary data.</text>
</comment>
<accession>A0A6A6KB82</accession>
<sequence>MSKAIGEAIILKSHLFRVRVQVQDLKEKVKSSDELIARLQKKLKDVKVSHASKLAKLKYELKTKDKETINKEANAYVQAHSNLLTEMLKRYPNNDFTWLEKLASISGLFNFS</sequence>
<protein>
    <submittedName>
        <fullName evidence="1">Uncharacterized protein</fullName>
    </submittedName>
</protein>
<reference evidence="1 2" key="1">
    <citation type="journal article" date="2020" name="Mol. Plant">
        <title>The Chromosome-Based Rubber Tree Genome Provides New Insights into Spurge Genome Evolution and Rubber Biosynthesis.</title>
        <authorList>
            <person name="Liu J."/>
            <person name="Shi C."/>
            <person name="Shi C.C."/>
            <person name="Li W."/>
            <person name="Zhang Q.J."/>
            <person name="Zhang Y."/>
            <person name="Li K."/>
            <person name="Lu H.F."/>
            <person name="Shi C."/>
            <person name="Zhu S.T."/>
            <person name="Xiao Z.Y."/>
            <person name="Nan H."/>
            <person name="Yue Y."/>
            <person name="Zhu X.G."/>
            <person name="Wu Y."/>
            <person name="Hong X.N."/>
            <person name="Fan G.Y."/>
            <person name="Tong Y."/>
            <person name="Zhang D."/>
            <person name="Mao C.L."/>
            <person name="Liu Y.L."/>
            <person name="Hao S.J."/>
            <person name="Liu W.Q."/>
            <person name="Lv M.Q."/>
            <person name="Zhang H.B."/>
            <person name="Liu Y."/>
            <person name="Hu-Tang G.R."/>
            <person name="Wang J.P."/>
            <person name="Wang J.H."/>
            <person name="Sun Y.H."/>
            <person name="Ni S.B."/>
            <person name="Chen W.B."/>
            <person name="Zhang X.C."/>
            <person name="Jiao Y.N."/>
            <person name="Eichler E.E."/>
            <person name="Li G.H."/>
            <person name="Liu X."/>
            <person name="Gao L.Z."/>
        </authorList>
    </citation>
    <scope>NUCLEOTIDE SEQUENCE [LARGE SCALE GENOMIC DNA]</scope>
    <source>
        <strain evidence="2">cv. GT1</strain>
        <tissue evidence="1">Leaf</tissue>
    </source>
</reference>
<proteinExistence type="predicted"/>
<dbReference type="EMBL" id="JAAGAX010000018">
    <property type="protein sequence ID" value="KAF2285268.1"/>
    <property type="molecule type" value="Genomic_DNA"/>
</dbReference>